<feature type="domain" description="AAA+ ATPase" evidence="3">
    <location>
        <begin position="242"/>
        <end position="388"/>
    </location>
</feature>
<evidence type="ECO:0000313" key="4">
    <source>
        <dbReference type="Proteomes" id="UP000046393"/>
    </source>
</evidence>
<feature type="compositionally biased region" description="Basic and acidic residues" evidence="2">
    <location>
        <begin position="171"/>
        <end position="180"/>
    </location>
</feature>
<dbReference type="AlphaFoldDB" id="A0A0N5AVH1"/>
<dbReference type="PANTHER" id="PTHR10763">
    <property type="entry name" value="CELL DIVISION CONTROL PROTEIN 6-RELATED"/>
    <property type="match status" value="1"/>
</dbReference>
<dbReference type="Pfam" id="PF22606">
    <property type="entry name" value="Cdc6-ORC-like_ATPase_lid"/>
    <property type="match status" value="1"/>
</dbReference>
<dbReference type="CDD" id="cd00009">
    <property type="entry name" value="AAA"/>
    <property type="match status" value="1"/>
</dbReference>
<dbReference type="InterPro" id="IPR054425">
    <property type="entry name" value="Cdc6_ORC1-like_ATPase_lid"/>
</dbReference>
<feature type="compositionally biased region" description="Polar residues" evidence="2">
    <location>
        <begin position="80"/>
        <end position="103"/>
    </location>
</feature>
<proteinExistence type="predicted"/>
<dbReference type="Gene3D" id="3.40.50.300">
    <property type="entry name" value="P-loop containing nucleotide triphosphate hydrolases"/>
    <property type="match status" value="1"/>
</dbReference>
<name>A0A0N5AVH1_9BILA</name>
<accession>A0A0N5AVH1</accession>
<protein>
    <submittedName>
        <fullName evidence="5">Origin recognition complex subunit 1</fullName>
    </submittedName>
</protein>
<dbReference type="InterPro" id="IPR003593">
    <property type="entry name" value="AAA+_ATPase"/>
</dbReference>
<dbReference type="GO" id="GO:0006270">
    <property type="term" value="P:DNA replication initiation"/>
    <property type="evidence" value="ECO:0007669"/>
    <property type="project" value="TreeGrafter"/>
</dbReference>
<dbReference type="SMART" id="SM00382">
    <property type="entry name" value="AAA"/>
    <property type="match status" value="1"/>
</dbReference>
<keyword evidence="4" id="KW-1185">Reference proteome</keyword>
<reference evidence="5" key="1">
    <citation type="submission" date="2017-02" db="UniProtKB">
        <authorList>
            <consortium name="WormBaseParasite"/>
        </authorList>
    </citation>
    <scope>IDENTIFICATION</scope>
</reference>
<evidence type="ECO:0000259" key="3">
    <source>
        <dbReference type="SMART" id="SM00382"/>
    </source>
</evidence>
<keyword evidence="1" id="KW-0235">DNA replication</keyword>
<dbReference type="GO" id="GO:0005524">
    <property type="term" value="F:ATP binding"/>
    <property type="evidence" value="ECO:0007669"/>
    <property type="project" value="InterPro"/>
</dbReference>
<dbReference type="GO" id="GO:0016887">
    <property type="term" value="F:ATP hydrolysis activity"/>
    <property type="evidence" value="ECO:0007669"/>
    <property type="project" value="InterPro"/>
</dbReference>
<evidence type="ECO:0000313" key="5">
    <source>
        <dbReference type="WBParaSite" id="SMUV_0000888901-mRNA-1"/>
    </source>
</evidence>
<evidence type="ECO:0000256" key="1">
    <source>
        <dbReference type="ARBA" id="ARBA00022705"/>
    </source>
</evidence>
<feature type="region of interest" description="Disordered" evidence="2">
    <location>
        <begin position="76"/>
        <end position="103"/>
    </location>
</feature>
<dbReference type="Proteomes" id="UP000046393">
    <property type="component" value="Unplaced"/>
</dbReference>
<dbReference type="InterPro" id="IPR003959">
    <property type="entry name" value="ATPase_AAA_core"/>
</dbReference>
<feature type="region of interest" description="Disordered" evidence="2">
    <location>
        <begin position="167"/>
        <end position="197"/>
    </location>
</feature>
<dbReference type="PANTHER" id="PTHR10763:SF26">
    <property type="entry name" value="CELL DIVISION CONTROL PROTEIN 6 HOMOLOG"/>
    <property type="match status" value="1"/>
</dbReference>
<dbReference type="InterPro" id="IPR050311">
    <property type="entry name" value="ORC1/CDC6"/>
</dbReference>
<evidence type="ECO:0000256" key="2">
    <source>
        <dbReference type="SAM" id="MobiDB-lite"/>
    </source>
</evidence>
<dbReference type="InterPro" id="IPR027417">
    <property type="entry name" value="P-loop_NTPase"/>
</dbReference>
<dbReference type="STRING" id="451379.A0A0N5AVH1"/>
<dbReference type="Pfam" id="PF00004">
    <property type="entry name" value="AAA"/>
    <property type="match status" value="1"/>
</dbReference>
<sequence>LTIILKIANVFVSAARSIAKSRIYRIDRLTQIFSEKNKNVSNENSPTEEDESISARCHRLSRSCKYGGSYSEYMEHVSGNKPSTSQKTPVKSHTRSQNESTPVRTLCRRTFEIPFGEKEKKALQQTPSKVLADELINKLSMSSAKNPIRFAIIHSDDLKMKLRKQLFSPKKKGESLESKKVASPPKRARHDKEEMSTENRELLDRMKHLLHTCEIPEKLPCRDTEYKQVYQFVQTCVTKADYSQTLYICGVPGTGKTATVIQAIKNLELNYDFKYAYVNVMELVDSKKIYSKIYAALFPKEKKVSANEARRRLNDFLESTVNATPMIVVIDELDLLCKSRQEFVYDLLNWTEKATFSLGLIAIANTFDLQERFLARRIISRLGTNRLTFEPYKKDDIKAILTYRLQNCDAIQKDAVELTSRKVAAVSGDLRKALDIIRRAIQIAIRENETTIGIETVIF</sequence>
<dbReference type="SUPFAM" id="SSF52540">
    <property type="entry name" value="P-loop containing nucleoside triphosphate hydrolases"/>
    <property type="match status" value="1"/>
</dbReference>
<dbReference type="GO" id="GO:0003688">
    <property type="term" value="F:DNA replication origin binding"/>
    <property type="evidence" value="ECO:0007669"/>
    <property type="project" value="TreeGrafter"/>
</dbReference>
<dbReference type="WBParaSite" id="SMUV_0000888901-mRNA-1">
    <property type="protein sequence ID" value="SMUV_0000888901-mRNA-1"/>
    <property type="gene ID" value="SMUV_0000888901"/>
</dbReference>
<dbReference type="GO" id="GO:0033314">
    <property type="term" value="P:mitotic DNA replication checkpoint signaling"/>
    <property type="evidence" value="ECO:0007669"/>
    <property type="project" value="TreeGrafter"/>
</dbReference>
<organism evidence="4 5">
    <name type="scientific">Syphacia muris</name>
    <dbReference type="NCBI Taxonomy" id="451379"/>
    <lineage>
        <taxon>Eukaryota</taxon>
        <taxon>Metazoa</taxon>
        <taxon>Ecdysozoa</taxon>
        <taxon>Nematoda</taxon>
        <taxon>Chromadorea</taxon>
        <taxon>Rhabditida</taxon>
        <taxon>Spirurina</taxon>
        <taxon>Oxyuridomorpha</taxon>
        <taxon>Oxyuroidea</taxon>
        <taxon>Oxyuridae</taxon>
        <taxon>Syphacia</taxon>
    </lineage>
</organism>